<gene>
    <name evidence="1" type="ORF">BJP36_43040</name>
</gene>
<reference evidence="1" key="2">
    <citation type="submission" date="2022-10" db="EMBL/GenBank/DDBJ databases">
        <authorList>
            <person name="Ngo T.-E."/>
        </authorList>
    </citation>
    <scope>NUCLEOTIDE SEQUENCE</scope>
    <source>
        <strain evidence="1">JHB</strain>
    </source>
</reference>
<reference evidence="1" key="1">
    <citation type="journal article" date="2017" name="Proc. Natl. Acad. Sci. U.S.A.">
        <title>Comparative genomics uncovers the prolific and distinctive metabolic potential of the cyanobacterial genus Moorea.</title>
        <authorList>
            <person name="Leao T."/>
            <person name="Castelao G."/>
            <person name="Korobeynikov A."/>
            <person name="Monroe E.A."/>
            <person name="Podell S."/>
            <person name="Glukhov E."/>
            <person name="Allen E.E."/>
            <person name="Gerwick W.H."/>
            <person name="Gerwick L."/>
        </authorList>
    </citation>
    <scope>NUCLEOTIDE SEQUENCE</scope>
    <source>
        <strain evidence="1">JHB</strain>
    </source>
</reference>
<protein>
    <submittedName>
        <fullName evidence="1">Uncharacterized protein</fullName>
    </submittedName>
</protein>
<evidence type="ECO:0000313" key="1">
    <source>
        <dbReference type="EMBL" id="WAN69136.1"/>
    </source>
</evidence>
<dbReference type="AlphaFoldDB" id="A0A9Q9UVT2"/>
<sequence>MTSFPPKIGGLGGQNQVNFVSPKTIALLLPTPDSLFPTPSTKKNSVKSWLIPMLDRMIFCNSQEPYDP</sequence>
<name>A0A9Q9UVT2_MOOP1</name>
<organism evidence="1">
    <name type="scientific">Moorena producens (strain JHB)</name>
    <dbReference type="NCBI Taxonomy" id="1454205"/>
    <lineage>
        <taxon>Bacteria</taxon>
        <taxon>Bacillati</taxon>
        <taxon>Cyanobacteriota</taxon>
        <taxon>Cyanophyceae</taxon>
        <taxon>Coleofasciculales</taxon>
        <taxon>Coleofasciculaceae</taxon>
        <taxon>Moorena</taxon>
    </lineage>
</organism>
<dbReference type="Proteomes" id="UP000176944">
    <property type="component" value="Chromosome"/>
</dbReference>
<proteinExistence type="predicted"/>
<dbReference type="EMBL" id="CP017708">
    <property type="protein sequence ID" value="WAN69136.1"/>
    <property type="molecule type" value="Genomic_DNA"/>
</dbReference>
<accession>A0A9Q9UVT2</accession>